<dbReference type="SMART" id="SM00422">
    <property type="entry name" value="HTH_MERR"/>
    <property type="match status" value="1"/>
</dbReference>
<evidence type="ECO:0000259" key="2">
    <source>
        <dbReference type="PROSITE" id="PS50937"/>
    </source>
</evidence>
<evidence type="ECO:0000313" key="4">
    <source>
        <dbReference type="Proteomes" id="UP000243342"/>
    </source>
</evidence>
<sequence>MTGGRLMGIEEVARRTGLTVRAVRHYEAAGLLPPDVDGPGPRGYRDADVERLRLAARMRPLGLCLADVRALLDLLDRLPGFPRQGGDGPDGECADVAARLRRHADHADLRCADLRAELERAEGFARALREHADRVERASAARSTAAG</sequence>
<dbReference type="EMBL" id="MLCF01000132">
    <property type="protein sequence ID" value="OIV35760.1"/>
    <property type="molecule type" value="Genomic_DNA"/>
</dbReference>
<organism evidence="3 4">
    <name type="scientific">Mangrovactinospora gilvigrisea</name>
    <dbReference type="NCBI Taxonomy" id="1428644"/>
    <lineage>
        <taxon>Bacteria</taxon>
        <taxon>Bacillati</taxon>
        <taxon>Actinomycetota</taxon>
        <taxon>Actinomycetes</taxon>
        <taxon>Kitasatosporales</taxon>
        <taxon>Streptomycetaceae</taxon>
        <taxon>Mangrovactinospora</taxon>
    </lineage>
</organism>
<dbReference type="GO" id="GO:0003700">
    <property type="term" value="F:DNA-binding transcription factor activity"/>
    <property type="evidence" value="ECO:0007669"/>
    <property type="project" value="InterPro"/>
</dbReference>
<reference evidence="3 4" key="1">
    <citation type="submission" date="2016-10" db="EMBL/GenBank/DDBJ databases">
        <title>Genome sequence of Streptomyces gilvigriseus MUSC 26.</title>
        <authorList>
            <person name="Lee L.-H."/>
            <person name="Ser H.-L."/>
        </authorList>
    </citation>
    <scope>NUCLEOTIDE SEQUENCE [LARGE SCALE GENOMIC DNA]</scope>
    <source>
        <strain evidence="3 4">MUSC 26</strain>
    </source>
</reference>
<proteinExistence type="predicted"/>
<dbReference type="OrthoDB" id="9809391at2"/>
<keyword evidence="4" id="KW-1185">Reference proteome</keyword>
<dbReference type="Pfam" id="PF13411">
    <property type="entry name" value="MerR_1"/>
    <property type="match status" value="1"/>
</dbReference>
<dbReference type="SUPFAM" id="SSF46955">
    <property type="entry name" value="Putative DNA-binding domain"/>
    <property type="match status" value="1"/>
</dbReference>
<dbReference type="Proteomes" id="UP000243342">
    <property type="component" value="Unassembled WGS sequence"/>
</dbReference>
<gene>
    <name evidence="3" type="ORF">BIV57_20010</name>
</gene>
<evidence type="ECO:0000256" key="1">
    <source>
        <dbReference type="ARBA" id="ARBA00023125"/>
    </source>
</evidence>
<name>A0A1J7C2G9_9ACTN</name>
<dbReference type="Gene3D" id="1.10.1660.10">
    <property type="match status" value="1"/>
</dbReference>
<dbReference type="STRING" id="1428644.BIV57_20010"/>
<dbReference type="InterPro" id="IPR047057">
    <property type="entry name" value="MerR_fam"/>
</dbReference>
<accession>A0A1J7C2G9</accession>
<dbReference type="PROSITE" id="PS50937">
    <property type="entry name" value="HTH_MERR_2"/>
    <property type="match status" value="1"/>
</dbReference>
<dbReference type="AlphaFoldDB" id="A0A1J7C2G9"/>
<dbReference type="InterPro" id="IPR009061">
    <property type="entry name" value="DNA-bd_dom_put_sf"/>
</dbReference>
<dbReference type="RefSeq" id="WP_071658304.1">
    <property type="nucleotide sequence ID" value="NZ_MLCF01000132.1"/>
</dbReference>
<comment type="caution">
    <text evidence="3">The sequence shown here is derived from an EMBL/GenBank/DDBJ whole genome shotgun (WGS) entry which is preliminary data.</text>
</comment>
<dbReference type="PRINTS" id="PR00040">
    <property type="entry name" value="HTHMERR"/>
</dbReference>
<evidence type="ECO:0000313" key="3">
    <source>
        <dbReference type="EMBL" id="OIV35760.1"/>
    </source>
</evidence>
<feature type="domain" description="HTH merR-type" evidence="2">
    <location>
        <begin position="6"/>
        <end position="74"/>
    </location>
</feature>
<dbReference type="InterPro" id="IPR000551">
    <property type="entry name" value="MerR-type_HTH_dom"/>
</dbReference>
<dbReference type="CDD" id="cd00592">
    <property type="entry name" value="HTH_MerR-like"/>
    <property type="match status" value="1"/>
</dbReference>
<dbReference type="PANTHER" id="PTHR30204:SF93">
    <property type="entry name" value="HTH MERR-TYPE DOMAIN-CONTAINING PROTEIN"/>
    <property type="match status" value="1"/>
</dbReference>
<protein>
    <recommendedName>
        <fullName evidence="2">HTH merR-type domain-containing protein</fullName>
    </recommendedName>
</protein>
<dbReference type="GO" id="GO:0003677">
    <property type="term" value="F:DNA binding"/>
    <property type="evidence" value="ECO:0007669"/>
    <property type="project" value="UniProtKB-KW"/>
</dbReference>
<keyword evidence="1" id="KW-0238">DNA-binding</keyword>
<dbReference type="PANTHER" id="PTHR30204">
    <property type="entry name" value="REDOX-CYCLING DRUG-SENSING TRANSCRIPTIONAL ACTIVATOR SOXR"/>
    <property type="match status" value="1"/>
</dbReference>